<sequence>MNKIILLFLLTVFLWPWCSAQAGDRILFIPHDDRPISYHQTVEVVEAAGYELVLPPKELLSNATNMGHPQELWQWLRENAPKAKSAVIASDSMLYGGLIPSRKHEVSQAEIAERLENFKRLRQDTPNLHIYVFDSLMRTPYQGWAGNIEEPAYYEQYGGAIFQYTSLLDKGETSKLSAAEKRDLQAYEKAIPQEYQKDWFGRRAKNLAATKELMDMTAAGTIDYLILGRDDNAPLCQTHRENREILAYAEKKNLPKSKFQSMPGIDEFNILLLNRAINDMTWNIPFVYVRYGQGKGGDTIPDFSDEKISDSVEAALKIAGGLQVKKPQRADLVLYINTEEKGKTIETLNALPTEADFVPDLKADKNTKAFVQMVEDAVNAGYPVSVADIKYANGADNALMNILEQKNLLFRLKAYSGWNTATNSTGFALGTGMLAGKMTDAAKNHLLTVRYLDDWAYQANVRAHVGTELVRTFGSYEYYYKLEDKLAFAEKRNTELMRDFARKHLPEIPVDFSVKNPWLRMFECDLLFAE</sequence>
<accession>A0A927ZSA0</accession>
<organism evidence="1 2">
    <name type="scientific">Selenomonas ruminantium</name>
    <dbReference type="NCBI Taxonomy" id="971"/>
    <lineage>
        <taxon>Bacteria</taxon>
        <taxon>Bacillati</taxon>
        <taxon>Bacillota</taxon>
        <taxon>Negativicutes</taxon>
        <taxon>Selenomonadales</taxon>
        <taxon>Selenomonadaceae</taxon>
        <taxon>Selenomonas</taxon>
    </lineage>
</organism>
<dbReference type="AlphaFoldDB" id="A0A927ZSA0"/>
<dbReference type="EMBL" id="SVBY01000134">
    <property type="protein sequence ID" value="MBE6093756.1"/>
    <property type="molecule type" value="Genomic_DNA"/>
</dbReference>
<proteinExistence type="predicted"/>
<evidence type="ECO:0000313" key="2">
    <source>
        <dbReference type="Proteomes" id="UP000761380"/>
    </source>
</evidence>
<gene>
    <name evidence="1" type="ORF">E7201_11435</name>
</gene>
<reference evidence="1" key="1">
    <citation type="submission" date="2019-04" db="EMBL/GenBank/DDBJ databases">
        <title>Evolution of Biomass-Degrading Anaerobic Consortia Revealed by Metagenomics.</title>
        <authorList>
            <person name="Peng X."/>
        </authorList>
    </citation>
    <scope>NUCLEOTIDE SEQUENCE</scope>
    <source>
        <strain evidence="1">SIG240</strain>
    </source>
</reference>
<name>A0A927ZSA0_SELRU</name>
<evidence type="ECO:0000313" key="1">
    <source>
        <dbReference type="EMBL" id="MBE6093756.1"/>
    </source>
</evidence>
<dbReference type="Pfam" id="PF13552">
    <property type="entry name" value="DUF4127"/>
    <property type="match status" value="1"/>
</dbReference>
<dbReference type="Proteomes" id="UP000761380">
    <property type="component" value="Unassembled WGS sequence"/>
</dbReference>
<comment type="caution">
    <text evidence="1">The sequence shown here is derived from an EMBL/GenBank/DDBJ whole genome shotgun (WGS) entry which is preliminary data.</text>
</comment>
<protein>
    <submittedName>
        <fullName evidence="1">DUF4127 family protein</fullName>
    </submittedName>
</protein>
<dbReference type="InterPro" id="IPR025394">
    <property type="entry name" value="DUF4127"/>
</dbReference>